<dbReference type="PANTHER" id="PTHR11552:SF227">
    <property type="entry name" value="GLUCOSE DEHYDROGENASE [FAD, QUINONE]-LIKE PROTEIN"/>
    <property type="match status" value="1"/>
</dbReference>
<dbReference type="Proteomes" id="UP000595437">
    <property type="component" value="Chromosome 16"/>
</dbReference>
<dbReference type="PANTHER" id="PTHR11552">
    <property type="entry name" value="GLUCOSE-METHANOL-CHOLINE GMC OXIDOREDUCTASE"/>
    <property type="match status" value="1"/>
</dbReference>
<feature type="domain" description="Glucose-methanol-choline oxidoreductase C-terminal" evidence="3">
    <location>
        <begin position="287"/>
        <end position="326"/>
    </location>
</feature>
<sequence length="359" mass="40761">MAYPLATAFVEAGIEMGYENRDGNGEFQTGFMLPQGTIRRGSRCSTSKAFLRPIRHRTNLHIAKKRIVMKVLIGRLAKHGLRHSISPKWASLRSTCPRSNQHATTAYAIRMVQGIIYEQLGVPLLRDLPVGQTSWITRNRALVFTIDQPISLVQSRYENLPSILKGRGSGLGTTKYQNRSNDSPDIEFHFASGSIRKVHGITDRVWEMYRPWPIKIPSASSPCYSVPSPREHRPQHPDDMKVLVEGVKFGLAIAQTRGFQKFGSRFWDRIPMQDVKEFLFGRILRHGSVVNHELKVYGIRGLRVIDASIMPKVPSGNTNAPTIMIAEKAPLQKEEKKKKARHSNKKRESFPTYWPDKQP</sequence>
<dbReference type="GO" id="GO:0016614">
    <property type="term" value="F:oxidoreductase activity, acting on CH-OH group of donors"/>
    <property type="evidence" value="ECO:0007669"/>
    <property type="project" value="InterPro"/>
</dbReference>
<evidence type="ECO:0000259" key="3">
    <source>
        <dbReference type="Pfam" id="PF05199"/>
    </source>
</evidence>
<dbReference type="Pfam" id="PF05199">
    <property type="entry name" value="GMC_oxred_C"/>
    <property type="match status" value="1"/>
</dbReference>
<dbReference type="InterPro" id="IPR036188">
    <property type="entry name" value="FAD/NAD-bd_sf"/>
</dbReference>
<keyword evidence="5" id="KW-1185">Reference proteome</keyword>
<dbReference type="Gene3D" id="3.30.560.10">
    <property type="entry name" value="Glucose Oxidase, domain 3"/>
    <property type="match status" value="1"/>
</dbReference>
<evidence type="ECO:0000313" key="5">
    <source>
        <dbReference type="Proteomes" id="UP000595437"/>
    </source>
</evidence>
<dbReference type="Gene3D" id="3.50.50.60">
    <property type="entry name" value="FAD/NAD(P)-binding domain"/>
    <property type="match status" value="2"/>
</dbReference>
<dbReference type="InterPro" id="IPR012132">
    <property type="entry name" value="GMC_OxRdtase"/>
</dbReference>
<gene>
    <name evidence="4" type="ORF">FKW44_021723</name>
</gene>
<feature type="region of interest" description="Disordered" evidence="2">
    <location>
        <begin position="326"/>
        <end position="359"/>
    </location>
</feature>
<dbReference type="GO" id="GO:0050660">
    <property type="term" value="F:flavin adenine dinucleotide binding"/>
    <property type="evidence" value="ECO:0007669"/>
    <property type="project" value="InterPro"/>
</dbReference>
<dbReference type="AlphaFoldDB" id="A0A7T8GS97"/>
<evidence type="ECO:0000256" key="2">
    <source>
        <dbReference type="SAM" id="MobiDB-lite"/>
    </source>
</evidence>
<protein>
    <submittedName>
        <fullName evidence="4">Glucose dehydrogenase (FAD_ quinone)</fullName>
    </submittedName>
</protein>
<comment type="similarity">
    <text evidence="1">Belongs to the GMC oxidoreductase family.</text>
</comment>
<dbReference type="SUPFAM" id="SSF51905">
    <property type="entry name" value="FAD/NAD(P)-binding domain"/>
    <property type="match status" value="1"/>
</dbReference>
<evidence type="ECO:0000313" key="4">
    <source>
        <dbReference type="EMBL" id="QQP36576.1"/>
    </source>
</evidence>
<name>A0A7T8GS97_CALRO</name>
<organism evidence="4 5">
    <name type="scientific">Caligus rogercresseyi</name>
    <name type="common">Sea louse</name>
    <dbReference type="NCBI Taxonomy" id="217165"/>
    <lineage>
        <taxon>Eukaryota</taxon>
        <taxon>Metazoa</taxon>
        <taxon>Ecdysozoa</taxon>
        <taxon>Arthropoda</taxon>
        <taxon>Crustacea</taxon>
        <taxon>Multicrustacea</taxon>
        <taxon>Hexanauplia</taxon>
        <taxon>Copepoda</taxon>
        <taxon>Siphonostomatoida</taxon>
        <taxon>Caligidae</taxon>
        <taxon>Caligus</taxon>
    </lineage>
</organism>
<evidence type="ECO:0000256" key="1">
    <source>
        <dbReference type="ARBA" id="ARBA00010790"/>
    </source>
</evidence>
<accession>A0A7T8GS97</accession>
<dbReference type="OrthoDB" id="269227at2759"/>
<dbReference type="EMBL" id="CP045905">
    <property type="protein sequence ID" value="QQP36576.1"/>
    <property type="molecule type" value="Genomic_DNA"/>
</dbReference>
<reference evidence="5" key="1">
    <citation type="submission" date="2021-01" db="EMBL/GenBank/DDBJ databases">
        <title>Caligus Genome Assembly.</title>
        <authorList>
            <person name="Gallardo-Escarate C."/>
        </authorList>
    </citation>
    <scope>NUCLEOTIDE SEQUENCE [LARGE SCALE GENOMIC DNA]</scope>
</reference>
<dbReference type="InterPro" id="IPR007867">
    <property type="entry name" value="GMC_OxRtase_C"/>
</dbReference>
<proteinExistence type="inferred from homology"/>